<sequence length="84" mass="9749">MFSTLRKLCCFKGEPKTPLGFCDGPSTRKRTLACCDCSHQDRYDQPYDPDNKFHEAVCMGKIKVVLRLLSKKKFNINYQDKGKR</sequence>
<gene>
    <name evidence="1" type="ORF">APTSU1_001466000</name>
</gene>
<keyword evidence="2" id="KW-1185">Reference proteome</keyword>
<comment type="caution">
    <text evidence="1">The sequence shown here is derived from an EMBL/GenBank/DDBJ whole genome shotgun (WGS) entry which is preliminary data.</text>
</comment>
<protein>
    <submittedName>
        <fullName evidence="1">POTE ankyrin domain family member 2</fullName>
    </submittedName>
</protein>
<accession>A0ABQ0FJK3</accession>
<evidence type="ECO:0000313" key="2">
    <source>
        <dbReference type="Proteomes" id="UP001623349"/>
    </source>
</evidence>
<organism evidence="1 2">
    <name type="scientific">Apodemus speciosus</name>
    <name type="common">Large Japanese field mouse</name>
    <dbReference type="NCBI Taxonomy" id="105296"/>
    <lineage>
        <taxon>Eukaryota</taxon>
        <taxon>Metazoa</taxon>
        <taxon>Chordata</taxon>
        <taxon>Craniata</taxon>
        <taxon>Vertebrata</taxon>
        <taxon>Euteleostomi</taxon>
        <taxon>Mammalia</taxon>
        <taxon>Eutheria</taxon>
        <taxon>Euarchontoglires</taxon>
        <taxon>Glires</taxon>
        <taxon>Rodentia</taxon>
        <taxon>Myomorpha</taxon>
        <taxon>Muroidea</taxon>
        <taxon>Muridae</taxon>
        <taxon>Murinae</taxon>
        <taxon>Apodemus</taxon>
    </lineage>
</organism>
<proteinExistence type="predicted"/>
<dbReference type="EMBL" id="BAAFST010000015">
    <property type="protein sequence ID" value="GAB1299424.1"/>
    <property type="molecule type" value="Genomic_DNA"/>
</dbReference>
<dbReference type="Proteomes" id="UP001623349">
    <property type="component" value="Unassembled WGS sequence"/>
</dbReference>
<name>A0ABQ0FJK3_APOSI</name>
<reference evidence="1 2" key="1">
    <citation type="submission" date="2024-08" db="EMBL/GenBank/DDBJ databases">
        <title>The draft genome of Apodemus speciosus.</title>
        <authorList>
            <person name="Nabeshima K."/>
            <person name="Suzuki S."/>
            <person name="Onuma M."/>
        </authorList>
    </citation>
    <scope>NUCLEOTIDE SEQUENCE [LARGE SCALE GENOMIC DNA]</scope>
    <source>
        <strain evidence="1">IB14-021</strain>
    </source>
</reference>
<evidence type="ECO:0000313" key="1">
    <source>
        <dbReference type="EMBL" id="GAB1299424.1"/>
    </source>
</evidence>